<proteinExistence type="predicted"/>
<dbReference type="RefSeq" id="WP_000509516.1">
    <property type="nucleotide sequence ID" value="NZ_KU761326.1"/>
</dbReference>
<geneLocation type="plasmid" evidence="1">
    <name>pmcr1_IncI2</name>
</geneLocation>
<geneLocation type="plasmid" evidence="3">
    <name>pEC3II_2</name>
</geneLocation>
<evidence type="ECO:0000313" key="2">
    <source>
        <dbReference type="EMBL" id="ANC58400.1"/>
    </source>
</evidence>
<evidence type="ECO:0000313" key="1">
    <source>
        <dbReference type="EMBL" id="AMY28369.1"/>
    </source>
</evidence>
<keyword evidence="3" id="KW-0614">Plasmid</keyword>
<dbReference type="EMBL" id="KU761326">
    <property type="protein sequence ID" value="AMY28369.1"/>
    <property type="molecule type" value="Genomic_DNA"/>
</dbReference>
<name>A0A168PMD5_ECOLX</name>
<organism evidence="3">
    <name type="scientific">Escherichia coli</name>
    <dbReference type="NCBI Taxonomy" id="562"/>
    <lineage>
        <taxon>Bacteria</taxon>
        <taxon>Pseudomonadati</taxon>
        <taxon>Pseudomonadota</taxon>
        <taxon>Gammaproteobacteria</taxon>
        <taxon>Enterobacterales</taxon>
        <taxon>Enterobacteriaceae</taxon>
        <taxon>Escherichia</taxon>
    </lineage>
</organism>
<reference evidence="3" key="3">
    <citation type="submission" date="2016-03" db="EMBL/GenBank/DDBJ databases">
        <title>Characterization of plasmids acquired from Finnish patients derived ESBL strains.</title>
        <authorList>
            <person name="Mattila S."/>
            <person name="Ojala V."/>
            <person name="Ruotsalainen P."/>
            <person name="Tuononen T."/>
            <person name="Bamford J.K.H."/>
            <person name="Jalasvuori M."/>
        </authorList>
    </citation>
    <scope>NUCLEOTIDE SEQUENCE</scope>
    <source>
        <plasmid evidence="2">pEC3II_1</plasmid>
        <plasmid evidence="3">pEC3II_2</plasmid>
    </source>
</reference>
<evidence type="ECO:0000313" key="3">
    <source>
        <dbReference type="EMBL" id="ANC58474.1"/>
    </source>
</evidence>
<geneLocation type="plasmid" evidence="2">
    <name>pEC3II_1</name>
</geneLocation>
<reference evidence="1" key="2">
    <citation type="journal article" date="2016" name="Lancet Infect. Dis.">
        <title>Emergence of the mcr-1 colistin resistance gene in carbapenem-resistant Enterobacteriaceae.</title>
        <authorList>
            <person name="Du H."/>
            <person name="Chen L."/>
            <person name="Tang Y.W."/>
            <person name="Kreiswirth B.N."/>
        </authorList>
    </citation>
    <scope>NUCLEOTIDE SEQUENCE</scope>
    <source>
        <strain evidence="1">SZ02</strain>
        <plasmid evidence="1">pmcr1_IncI2</plasmid>
    </source>
</reference>
<dbReference type="AlphaFoldDB" id="A0A168PMD5"/>
<accession>A0A168PMD5</accession>
<sequence length="94" mass="10111">MGGTASASPIVLTKLKAASNSENIPKKHVSITLPVGKDIPIDLAREDTIPKELATEDTVVKTTKKLLTGKTESFLAIVLSLSFFKIINFIYPSP</sequence>
<dbReference type="EMBL" id="KU932023">
    <property type="protein sequence ID" value="ANC58474.1"/>
    <property type="molecule type" value="Genomic_DNA"/>
</dbReference>
<reference evidence="1" key="1">
    <citation type="journal article" date="2016" name="Antimicrob. Agents Chemother.">
        <title>Complete sequences of mcr-1-harboring plasmids from extended spectrum beta-lactamase (ESBL)- and carbapenemase-producing Enterobacteriaceae (CPE).</title>
        <authorList>
            <person name="Li A."/>
            <person name="Yang Y."/>
            <person name="Miao M."/>
            <person name="Chavda K.D."/>
            <person name="Mediavilla J.R."/>
            <person name="Xie X."/>
            <person name="Feng P."/>
            <person name="Tang Y.W."/>
            <person name="Kreiswirth B.N."/>
            <person name="Chen L."/>
            <person name="Du H."/>
        </authorList>
    </citation>
    <scope>NUCLEOTIDE SEQUENCE</scope>
    <source>
        <strain evidence="1">SZ02</strain>
        <plasmid evidence="1">pmcr1_IncI2</plasmid>
    </source>
</reference>
<dbReference type="EMBL" id="KU932022">
    <property type="protein sequence ID" value="ANC58400.1"/>
    <property type="molecule type" value="Genomic_DNA"/>
</dbReference>
<protein>
    <submittedName>
        <fullName evidence="3">Uncharacterized protein</fullName>
    </submittedName>
</protein>